<evidence type="ECO:0000313" key="4">
    <source>
        <dbReference type="Proteomes" id="UP000424527"/>
    </source>
</evidence>
<reference evidence="3 4" key="1">
    <citation type="submission" date="2019-07" db="EMBL/GenBank/DDBJ databases">
        <title>Chromosome genome assembly for large yellow croaker.</title>
        <authorList>
            <person name="Xiao S."/>
        </authorList>
    </citation>
    <scope>NUCLEOTIDE SEQUENCE [LARGE SCALE GENOMIC DNA]</scope>
    <source>
        <strain evidence="3">JMULYC20181020</strain>
        <tissue evidence="3">Muscle</tissue>
    </source>
</reference>
<dbReference type="Proteomes" id="UP000424527">
    <property type="component" value="Unassembled WGS sequence"/>
</dbReference>
<feature type="compositionally biased region" description="Acidic residues" evidence="1">
    <location>
        <begin position="54"/>
        <end position="65"/>
    </location>
</feature>
<feature type="transmembrane region" description="Helical" evidence="2">
    <location>
        <begin position="9"/>
        <end position="31"/>
    </location>
</feature>
<organism evidence="3 4">
    <name type="scientific">Larimichthys crocea</name>
    <name type="common">Large yellow croaker</name>
    <name type="synonym">Pseudosciaena crocea</name>
    <dbReference type="NCBI Taxonomy" id="215358"/>
    <lineage>
        <taxon>Eukaryota</taxon>
        <taxon>Metazoa</taxon>
        <taxon>Chordata</taxon>
        <taxon>Craniata</taxon>
        <taxon>Vertebrata</taxon>
        <taxon>Euteleostomi</taxon>
        <taxon>Actinopterygii</taxon>
        <taxon>Neopterygii</taxon>
        <taxon>Teleostei</taxon>
        <taxon>Neoteleostei</taxon>
        <taxon>Acanthomorphata</taxon>
        <taxon>Eupercaria</taxon>
        <taxon>Sciaenidae</taxon>
        <taxon>Larimichthys</taxon>
    </lineage>
</organism>
<dbReference type="GO" id="GO:0016740">
    <property type="term" value="F:transferase activity"/>
    <property type="evidence" value="ECO:0007669"/>
    <property type="project" value="UniProtKB-KW"/>
</dbReference>
<keyword evidence="3" id="KW-0808">Transferase</keyword>
<gene>
    <name evidence="3" type="ORF">D5F01_LYC04571</name>
</gene>
<feature type="region of interest" description="Disordered" evidence="1">
    <location>
        <begin position="54"/>
        <end position="107"/>
    </location>
</feature>
<proteinExistence type="predicted"/>
<protein>
    <submittedName>
        <fullName evidence="3">Polypeptide N-acetylgalactosaminyltransferase 18</fullName>
    </submittedName>
</protein>
<evidence type="ECO:0000313" key="3">
    <source>
        <dbReference type="EMBL" id="KAE8295837.1"/>
    </source>
</evidence>
<feature type="region of interest" description="Disordered" evidence="1">
    <location>
        <begin position="123"/>
        <end position="160"/>
    </location>
</feature>
<accession>A0A6G0IWX4</accession>
<keyword evidence="2" id="KW-1133">Transmembrane helix</keyword>
<name>A0A6G0IWX4_LARCR</name>
<evidence type="ECO:0000256" key="1">
    <source>
        <dbReference type="SAM" id="MobiDB-lite"/>
    </source>
</evidence>
<dbReference type="EMBL" id="REGW02000005">
    <property type="protein sequence ID" value="KAE8295837.1"/>
    <property type="molecule type" value="Genomic_DNA"/>
</dbReference>
<keyword evidence="2" id="KW-0472">Membrane</keyword>
<comment type="caution">
    <text evidence="3">The sequence shown here is derived from an EMBL/GenBank/DDBJ whole genome shotgun (WGS) entry which is preliminary data.</text>
</comment>
<dbReference type="AlphaFoldDB" id="A0A6G0IWX4"/>
<keyword evidence="2" id="KW-0812">Transmembrane</keyword>
<keyword evidence="4" id="KW-1185">Reference proteome</keyword>
<sequence>MLCTRRTKTLVSTCVILSGMTNIVCLLYVGWITNYVANNGGTKVAGERAAQAAEVEEEVEESEEEEARRTESWRRTAKGKPSGLSRGWTGWRASSTSTSKMHGSGMRSDVDVTTCLKLLCMSPPEAERQSKHPDIEVQPGRLHREIHRFSGPEMPEDNAE</sequence>
<evidence type="ECO:0000256" key="2">
    <source>
        <dbReference type="SAM" id="Phobius"/>
    </source>
</evidence>
<feature type="compositionally biased region" description="Basic and acidic residues" evidence="1">
    <location>
        <begin position="125"/>
        <end position="135"/>
    </location>
</feature>
<feature type="compositionally biased region" description="Polar residues" evidence="1">
    <location>
        <begin position="92"/>
        <end position="101"/>
    </location>
</feature>